<dbReference type="RefSeq" id="WP_341405661.1">
    <property type="nucleotide sequence ID" value="NZ_JBBUKT010000005.1"/>
</dbReference>
<dbReference type="SMART" id="SM01321">
    <property type="entry name" value="Y1_Tnp"/>
    <property type="match status" value="1"/>
</dbReference>
<evidence type="ECO:0000313" key="3">
    <source>
        <dbReference type="Proteomes" id="UP001371305"/>
    </source>
</evidence>
<proteinExistence type="predicted"/>
<dbReference type="Gene3D" id="3.30.70.1290">
    <property type="entry name" value="Transposase IS200-like"/>
    <property type="match status" value="1"/>
</dbReference>
<organism evidence="2 3">
    <name type="scientific">Luteolibacter soli</name>
    <dbReference type="NCBI Taxonomy" id="3135280"/>
    <lineage>
        <taxon>Bacteria</taxon>
        <taxon>Pseudomonadati</taxon>
        <taxon>Verrucomicrobiota</taxon>
        <taxon>Verrucomicrobiia</taxon>
        <taxon>Verrucomicrobiales</taxon>
        <taxon>Verrucomicrobiaceae</taxon>
        <taxon>Luteolibacter</taxon>
    </lineage>
</organism>
<dbReference type="Pfam" id="PF01797">
    <property type="entry name" value="Y1_Tnp"/>
    <property type="match status" value="1"/>
</dbReference>
<dbReference type="InterPro" id="IPR036515">
    <property type="entry name" value="Transposase_17_sf"/>
</dbReference>
<dbReference type="NCBIfam" id="NF033573">
    <property type="entry name" value="transpos_IS200"/>
    <property type="match status" value="1"/>
</dbReference>
<dbReference type="PANTHER" id="PTHR33360">
    <property type="entry name" value="TRANSPOSASE FOR INSERTION SEQUENCE ELEMENT IS200"/>
    <property type="match status" value="1"/>
</dbReference>
<dbReference type="Proteomes" id="UP001371305">
    <property type="component" value="Unassembled WGS sequence"/>
</dbReference>
<comment type="caution">
    <text evidence="2">The sequence shown here is derived from an EMBL/GenBank/DDBJ whole genome shotgun (WGS) entry which is preliminary data.</text>
</comment>
<reference evidence="2 3" key="1">
    <citation type="submission" date="2024-04" db="EMBL/GenBank/DDBJ databases">
        <title>Luteolibacter sp. isolated from soil.</title>
        <authorList>
            <person name="An J."/>
        </authorList>
    </citation>
    <scope>NUCLEOTIDE SEQUENCE [LARGE SCALE GENOMIC DNA]</scope>
    <source>
        <strain evidence="2 3">Y139</strain>
    </source>
</reference>
<accession>A0ABU9AWJ2</accession>
<gene>
    <name evidence="2" type="primary">tnpA</name>
    <name evidence="2" type="ORF">WKV53_15415</name>
</gene>
<feature type="domain" description="Transposase IS200-like" evidence="1">
    <location>
        <begin position="5"/>
        <end position="119"/>
    </location>
</feature>
<dbReference type="PANTHER" id="PTHR33360:SF2">
    <property type="entry name" value="TRANSPOSASE FOR INSERTION SEQUENCE ELEMENT IS200"/>
    <property type="match status" value="1"/>
</dbReference>
<dbReference type="InterPro" id="IPR002686">
    <property type="entry name" value="Transposase_17"/>
</dbReference>
<protein>
    <submittedName>
        <fullName evidence="2">IS200/IS605 family transposase</fullName>
    </submittedName>
</protein>
<dbReference type="EMBL" id="JBBUKT010000005">
    <property type="protein sequence ID" value="MEK7951903.1"/>
    <property type="molecule type" value="Genomic_DNA"/>
</dbReference>
<keyword evidence="3" id="KW-1185">Reference proteome</keyword>
<sequence length="150" mass="17054">MPQSLSRILIHLVFSTKNREPALSTALQAELHPYLAGTLDSMDCPSLRVGGVGDHVHMLFGLSRTKTIAEVVEAVKTSSSKWIKSKDARLSSFHWQSGYAAFSVSQSDADQVVAYLANQAEHHRKRTFQEEYRLLLEKYQVPFDERYVWN</sequence>
<evidence type="ECO:0000313" key="2">
    <source>
        <dbReference type="EMBL" id="MEK7951903.1"/>
    </source>
</evidence>
<evidence type="ECO:0000259" key="1">
    <source>
        <dbReference type="SMART" id="SM01321"/>
    </source>
</evidence>
<dbReference type="SUPFAM" id="SSF143422">
    <property type="entry name" value="Transposase IS200-like"/>
    <property type="match status" value="1"/>
</dbReference>
<name>A0ABU9AWJ2_9BACT</name>